<dbReference type="SUPFAM" id="SSF46626">
    <property type="entry name" value="Cytochrome c"/>
    <property type="match status" value="2"/>
</dbReference>
<sequence length="1007" mass="110899">MPLDYLAVTESSKLEEARQAVRGQNTWMLWGQGNEVFWGWLQEQGYGLADLLVLLDSRQRGSRFKDLGVVNQPGMRTQQGEPVLGLYLDEADPDPKNKVWLEGLTGPYPAGYSEPFAIGNRRLYESTIARLAQDGVDPRVYGYPSGVVGLRLMPNPDFFGATPAAEKARAYWKEKVTDAAPGAYYVKDTKNKPRQAIHADPALVRPFRVSMACAFCHVAPHPLNPPTDPENPRWANLSSIIGAQYWNPPKAFLNLKQPHSFLWQFVASQQRGTVDASLVSTDHINNANTMNAVFEVNARNQRALLNPPEEQSVANLLQPSSADPPNTSPRHTPRVLLDGSDSIGLEGALARVYLNIGAYGEQWQNLHNPLIGFTPQRPFELATIRNKSVYWQATERYRIPQLAAFFTHVTATKATVTQAMKLEATPEGRERLKKHEHLVKDGRQVFLQNCAVCHSSKQPAGFALEFSRDWRQASVTQSWPLTLPMDYADWDAYRLSPAHQAYVERLKSFVSDPKAAGKDFVSDNYLSTDIRVPVTLVGTNSGRAVGTNAMRGQVWDNFSSEDYKKLPAVGEVRFYNPSLAGKVASDPWGNNDSYAPPEGGPGYYRPASLVSLWATAPYLHNNTLGRFNAFGKEDPKAAVEKKEGGEQEKTPEKRIPSNDPDPSVAARLAGFDDGIDKMFWRSRRAEGSGHIGDLRKQLEGYADEPGFIYRTTEPTWIDIRAPFIRPLLAGVVGEGLLDFATGPLWWLGALIAVVLALVGRARWAGFVLAVFAASVAALLRATGIDSIHPLLWAIPGLAALCAAVFLLMPWLRLPARVFFGLSALVLLAIGLSLGAWVDGRGTDIDTIHPLLWAIPGLVALGAAVVLLLPWLRLPTRILFGLSALGLTAIGLWFGTLEDGRGSDIRLGPIPRGTPVNLVMNLSPEASGADLFHAVAGLTRGVLRMRKEFPGEGVERDDRALPVFLQEAEQPLLKASKCPDFVLDRGHWFAEALSDQEKQQLKAFLETL</sequence>
<evidence type="ECO:0000256" key="3">
    <source>
        <dbReference type="ARBA" id="ARBA00023004"/>
    </source>
</evidence>
<dbReference type="PROSITE" id="PS51007">
    <property type="entry name" value="CYTC"/>
    <property type="match status" value="1"/>
</dbReference>
<evidence type="ECO:0000256" key="6">
    <source>
        <dbReference type="SAM" id="Phobius"/>
    </source>
</evidence>
<dbReference type="InterPro" id="IPR009056">
    <property type="entry name" value="Cyt_c-like_dom"/>
</dbReference>
<evidence type="ECO:0000313" key="8">
    <source>
        <dbReference type="EMBL" id="GHC93652.1"/>
    </source>
</evidence>
<evidence type="ECO:0000259" key="7">
    <source>
        <dbReference type="PROSITE" id="PS51007"/>
    </source>
</evidence>
<feature type="compositionally biased region" description="Basic and acidic residues" evidence="5">
    <location>
        <begin position="635"/>
        <end position="656"/>
    </location>
</feature>
<dbReference type="EMBL" id="BMYK01000017">
    <property type="protein sequence ID" value="GHC93652.1"/>
    <property type="molecule type" value="Genomic_DNA"/>
</dbReference>
<keyword evidence="3 4" id="KW-0408">Iron</keyword>
<evidence type="ECO:0000256" key="4">
    <source>
        <dbReference type="PROSITE-ProRule" id="PRU00433"/>
    </source>
</evidence>
<evidence type="ECO:0000256" key="5">
    <source>
        <dbReference type="SAM" id="MobiDB-lite"/>
    </source>
</evidence>
<feature type="domain" description="Cytochrome c" evidence="7">
    <location>
        <begin position="437"/>
        <end position="541"/>
    </location>
</feature>
<keyword evidence="2 4" id="KW-0479">Metal-binding</keyword>
<feature type="transmembrane region" description="Helical" evidence="6">
    <location>
        <begin position="745"/>
        <end position="778"/>
    </location>
</feature>
<keyword evidence="9" id="KW-1185">Reference proteome</keyword>
<keyword evidence="6" id="KW-0812">Transmembrane</keyword>
<name>A0ABQ3G6S2_9BURK</name>
<evidence type="ECO:0000256" key="2">
    <source>
        <dbReference type="ARBA" id="ARBA00022723"/>
    </source>
</evidence>
<feature type="region of interest" description="Disordered" evidence="5">
    <location>
        <begin position="309"/>
        <end position="334"/>
    </location>
</feature>
<keyword evidence="6" id="KW-1133">Transmembrane helix</keyword>
<feature type="compositionally biased region" description="Polar residues" evidence="5">
    <location>
        <begin position="312"/>
        <end position="330"/>
    </location>
</feature>
<dbReference type="Proteomes" id="UP000626210">
    <property type="component" value="Unassembled WGS sequence"/>
</dbReference>
<comment type="caution">
    <text evidence="8">The sequence shown here is derived from an EMBL/GenBank/DDBJ whole genome shotgun (WGS) entry which is preliminary data.</text>
</comment>
<dbReference type="InterPro" id="IPR036909">
    <property type="entry name" value="Cyt_c-like_dom_sf"/>
</dbReference>
<feature type="transmembrane region" description="Helical" evidence="6">
    <location>
        <begin position="817"/>
        <end position="837"/>
    </location>
</feature>
<proteinExistence type="predicted"/>
<feature type="transmembrane region" description="Helical" evidence="6">
    <location>
        <begin position="877"/>
        <end position="896"/>
    </location>
</feature>
<feature type="transmembrane region" description="Helical" evidence="6">
    <location>
        <begin position="849"/>
        <end position="871"/>
    </location>
</feature>
<feature type="region of interest" description="Disordered" evidence="5">
    <location>
        <begin position="635"/>
        <end position="663"/>
    </location>
</feature>
<accession>A0ABQ3G6S2</accession>
<organism evidence="8 9">
    <name type="scientific">Pseudorhodoferax aquiterrae</name>
    <dbReference type="NCBI Taxonomy" id="747304"/>
    <lineage>
        <taxon>Bacteria</taxon>
        <taxon>Pseudomonadati</taxon>
        <taxon>Pseudomonadota</taxon>
        <taxon>Betaproteobacteria</taxon>
        <taxon>Burkholderiales</taxon>
        <taxon>Comamonadaceae</taxon>
    </lineage>
</organism>
<evidence type="ECO:0000313" key="9">
    <source>
        <dbReference type="Proteomes" id="UP000626210"/>
    </source>
</evidence>
<gene>
    <name evidence="8" type="ORF">GCM10007320_44830</name>
</gene>
<feature type="transmembrane region" description="Helical" evidence="6">
    <location>
        <begin position="790"/>
        <end position="811"/>
    </location>
</feature>
<evidence type="ECO:0000256" key="1">
    <source>
        <dbReference type="ARBA" id="ARBA00022617"/>
    </source>
</evidence>
<protein>
    <recommendedName>
        <fullName evidence="7">Cytochrome c domain-containing protein</fullName>
    </recommendedName>
</protein>
<reference evidence="9" key="1">
    <citation type="journal article" date="2019" name="Int. J. Syst. Evol. Microbiol.">
        <title>The Global Catalogue of Microorganisms (GCM) 10K type strain sequencing project: providing services to taxonomists for standard genome sequencing and annotation.</title>
        <authorList>
            <consortium name="The Broad Institute Genomics Platform"/>
            <consortium name="The Broad Institute Genome Sequencing Center for Infectious Disease"/>
            <person name="Wu L."/>
            <person name="Ma J."/>
        </authorList>
    </citation>
    <scope>NUCLEOTIDE SEQUENCE [LARGE SCALE GENOMIC DNA]</scope>
    <source>
        <strain evidence="9">KCTC 23314</strain>
    </source>
</reference>
<keyword evidence="6" id="KW-0472">Membrane</keyword>
<keyword evidence="1 4" id="KW-0349">Heme</keyword>